<evidence type="ECO:0000256" key="12">
    <source>
        <dbReference type="SAM" id="Phobius"/>
    </source>
</evidence>
<evidence type="ECO:0000256" key="3">
    <source>
        <dbReference type="ARBA" id="ARBA00009727"/>
    </source>
</evidence>
<dbReference type="PANTHER" id="PTHR14083">
    <property type="entry name" value="YIP1 INTERACTING FACTOR HOMOLOG YIF1 PROTEIN"/>
    <property type="match status" value="1"/>
</dbReference>
<evidence type="ECO:0000256" key="9">
    <source>
        <dbReference type="ARBA" id="ARBA00023034"/>
    </source>
</evidence>
<evidence type="ECO:0000256" key="7">
    <source>
        <dbReference type="ARBA" id="ARBA00022927"/>
    </source>
</evidence>
<sequence>MQRPPYNPGIPPANSPPLHHPVPQHVSTVPQLRSPPPPSQSANSYGYGQPSPAQGAATGAGGMGGAQGAGGFMHPAFGGAGGANGFGGFINDPTAQMGLQMGQGALKVGQEYMEQNFNRYVNVSQLKHYFNVSNSYVLTKLYIVLFPWRHRPWSRQQSRLDPSARNTDFLPPREDINSPDMYIPLMSFTTYILLSTLLAGLNGRFEPQLLGITFSNASVIILLELLVLWGGKYFLNIESSSQIYDLVAYSGYKFVGVIVTIAVSALWNKGVGTGGWVGWGVFGYAFLSNAFFLVSFAPFFFFFFFCAFCSGGEESLVERRGSTEGSSRWRASLSFPLSPSPILVLLPFRCSFWEPRDERAKCPPPPYSSSALAPTPPLLSPRSSSAAPPPPLLPFTYPPQTPNLPSRITPLTTSPPFSLHSSEASNTSSSPRTTTCRTPSPAASAPAAPSSCSSIATSSSSRLCGG</sequence>
<dbReference type="GO" id="GO:0005789">
    <property type="term" value="C:endoplasmic reticulum membrane"/>
    <property type="evidence" value="ECO:0007669"/>
    <property type="project" value="UniProtKB-SubCell"/>
</dbReference>
<evidence type="ECO:0000256" key="8">
    <source>
        <dbReference type="ARBA" id="ARBA00022989"/>
    </source>
</evidence>
<evidence type="ECO:0000256" key="6">
    <source>
        <dbReference type="ARBA" id="ARBA00022824"/>
    </source>
</evidence>
<feature type="transmembrane region" description="Helical" evidence="12">
    <location>
        <begin position="209"/>
        <end position="231"/>
    </location>
</feature>
<proteinExistence type="inferred from homology"/>
<keyword evidence="9" id="KW-0333">Golgi apparatus</keyword>
<evidence type="ECO:0000313" key="14">
    <source>
        <dbReference type="Proteomes" id="UP000280598"/>
    </source>
</evidence>
<reference evidence="13 14" key="1">
    <citation type="journal article" date="2018" name="BMC Genomics">
        <title>Genomic evidence for intraspecific hybridization in a clonal and extremely halotolerant yeast.</title>
        <authorList>
            <person name="Gostincar C."/>
            <person name="Stajich J.E."/>
            <person name="Zupancic J."/>
            <person name="Zalar P."/>
            <person name="Gunde-Cimerman N."/>
        </authorList>
    </citation>
    <scope>NUCLEOTIDE SEQUENCE [LARGE SCALE GENOMIC DNA]</scope>
    <source>
        <strain evidence="13 14">EXF-562</strain>
    </source>
</reference>
<evidence type="ECO:0000256" key="10">
    <source>
        <dbReference type="ARBA" id="ARBA00023136"/>
    </source>
</evidence>
<dbReference type="GO" id="GO:0030134">
    <property type="term" value="C:COPII-coated ER to Golgi transport vesicle"/>
    <property type="evidence" value="ECO:0007669"/>
    <property type="project" value="TreeGrafter"/>
</dbReference>
<comment type="similarity">
    <text evidence="3">Belongs to the YIF1 family.</text>
</comment>
<comment type="subcellular location">
    <subcellularLocation>
        <location evidence="1">Endoplasmic reticulum membrane</location>
        <topology evidence="1">Multi-pass membrane protein</topology>
    </subcellularLocation>
    <subcellularLocation>
        <location evidence="2">Golgi apparatus membrane</location>
        <topology evidence="2">Multi-pass membrane protein</topology>
    </subcellularLocation>
</comment>
<dbReference type="GO" id="GO:0015031">
    <property type="term" value="P:protein transport"/>
    <property type="evidence" value="ECO:0007669"/>
    <property type="project" value="UniProtKB-KW"/>
</dbReference>
<dbReference type="GO" id="GO:0006888">
    <property type="term" value="P:endoplasmic reticulum to Golgi vesicle-mediated transport"/>
    <property type="evidence" value="ECO:0007669"/>
    <property type="project" value="InterPro"/>
</dbReference>
<dbReference type="PANTHER" id="PTHR14083:SF0">
    <property type="entry name" value="YIP1D-INTERACTING FACTOR 1, ISOFORM C"/>
    <property type="match status" value="1"/>
</dbReference>
<evidence type="ECO:0000256" key="4">
    <source>
        <dbReference type="ARBA" id="ARBA00022448"/>
    </source>
</evidence>
<feature type="transmembrane region" description="Helical" evidence="12">
    <location>
        <begin position="182"/>
        <end position="203"/>
    </location>
</feature>
<dbReference type="AlphaFoldDB" id="A0A3M7GUC9"/>
<feature type="transmembrane region" description="Helical" evidence="12">
    <location>
        <begin position="243"/>
        <end position="267"/>
    </location>
</feature>
<evidence type="ECO:0000256" key="1">
    <source>
        <dbReference type="ARBA" id="ARBA00004477"/>
    </source>
</evidence>
<evidence type="ECO:0000313" key="13">
    <source>
        <dbReference type="EMBL" id="RMZ04639.1"/>
    </source>
</evidence>
<protein>
    <recommendedName>
        <fullName evidence="15">YIF1-domain-containing protein</fullName>
    </recommendedName>
</protein>
<comment type="caution">
    <text evidence="13">The sequence shown here is derived from an EMBL/GenBank/DDBJ whole genome shotgun (WGS) entry which is preliminary data.</text>
</comment>
<keyword evidence="10 12" id="KW-0472">Membrane</keyword>
<accession>A0A3M7GUC9</accession>
<name>A0A3M7GUC9_HORWE</name>
<gene>
    <name evidence="13" type="ORF">D0860_06289</name>
</gene>
<evidence type="ECO:0008006" key="15">
    <source>
        <dbReference type="Google" id="ProtNLM"/>
    </source>
</evidence>
<dbReference type="InterPro" id="IPR005578">
    <property type="entry name" value="Yif1_fam"/>
</dbReference>
<dbReference type="GO" id="GO:0005793">
    <property type="term" value="C:endoplasmic reticulum-Golgi intermediate compartment"/>
    <property type="evidence" value="ECO:0007669"/>
    <property type="project" value="TreeGrafter"/>
</dbReference>
<dbReference type="EMBL" id="QWIS01000141">
    <property type="protein sequence ID" value="RMZ04639.1"/>
    <property type="molecule type" value="Genomic_DNA"/>
</dbReference>
<feature type="compositionally biased region" description="Pro residues" evidence="11">
    <location>
        <begin position="387"/>
        <end position="402"/>
    </location>
</feature>
<feature type="region of interest" description="Disordered" evidence="11">
    <location>
        <begin position="1"/>
        <end position="63"/>
    </location>
</feature>
<dbReference type="Pfam" id="PF03878">
    <property type="entry name" value="YIF1"/>
    <property type="match status" value="1"/>
</dbReference>
<feature type="region of interest" description="Disordered" evidence="11">
    <location>
        <begin position="377"/>
        <end position="466"/>
    </location>
</feature>
<keyword evidence="8 12" id="KW-1133">Transmembrane helix</keyword>
<keyword evidence="5 12" id="KW-0812">Transmembrane</keyword>
<organism evidence="13 14">
    <name type="scientific">Hortaea werneckii</name>
    <name type="common">Black yeast</name>
    <name type="synonym">Cladosporium werneckii</name>
    <dbReference type="NCBI Taxonomy" id="91943"/>
    <lineage>
        <taxon>Eukaryota</taxon>
        <taxon>Fungi</taxon>
        <taxon>Dikarya</taxon>
        <taxon>Ascomycota</taxon>
        <taxon>Pezizomycotina</taxon>
        <taxon>Dothideomycetes</taxon>
        <taxon>Dothideomycetidae</taxon>
        <taxon>Mycosphaerellales</taxon>
        <taxon>Teratosphaeriaceae</taxon>
        <taxon>Hortaea</taxon>
    </lineage>
</organism>
<dbReference type="VEuPathDB" id="FungiDB:BTJ68_12677"/>
<keyword evidence="4" id="KW-0813">Transport</keyword>
<evidence type="ECO:0000256" key="5">
    <source>
        <dbReference type="ARBA" id="ARBA00022692"/>
    </source>
</evidence>
<evidence type="ECO:0000256" key="11">
    <source>
        <dbReference type="SAM" id="MobiDB-lite"/>
    </source>
</evidence>
<feature type="compositionally biased region" description="Low complexity" evidence="11">
    <location>
        <begin position="424"/>
        <end position="466"/>
    </location>
</feature>
<evidence type="ECO:0000256" key="2">
    <source>
        <dbReference type="ARBA" id="ARBA00004653"/>
    </source>
</evidence>
<feature type="compositionally biased region" description="Pro residues" evidence="11">
    <location>
        <begin position="1"/>
        <end position="20"/>
    </location>
</feature>
<keyword evidence="7" id="KW-0653">Protein transport</keyword>
<keyword evidence="6" id="KW-0256">Endoplasmic reticulum</keyword>
<dbReference type="GO" id="GO:0000139">
    <property type="term" value="C:Golgi membrane"/>
    <property type="evidence" value="ECO:0007669"/>
    <property type="project" value="UniProtKB-SubCell"/>
</dbReference>
<dbReference type="Proteomes" id="UP000280598">
    <property type="component" value="Unassembled WGS sequence"/>
</dbReference>
<feature type="compositionally biased region" description="Polar residues" evidence="11">
    <location>
        <begin position="403"/>
        <end position="423"/>
    </location>
</feature>